<feature type="region of interest" description="Disordered" evidence="1">
    <location>
        <begin position="195"/>
        <end position="233"/>
    </location>
</feature>
<evidence type="ECO:0000256" key="1">
    <source>
        <dbReference type="SAM" id="MobiDB-lite"/>
    </source>
</evidence>
<feature type="compositionally biased region" description="Pro residues" evidence="1">
    <location>
        <begin position="223"/>
        <end position="232"/>
    </location>
</feature>
<comment type="caution">
    <text evidence="2">The sequence shown here is derived from an EMBL/GenBank/DDBJ whole genome shotgun (WGS) entry which is preliminary data.</text>
</comment>
<accession>A0A1Q9EL30</accession>
<dbReference type="Proteomes" id="UP000186817">
    <property type="component" value="Unassembled WGS sequence"/>
</dbReference>
<reference evidence="2 3" key="1">
    <citation type="submission" date="2016-02" db="EMBL/GenBank/DDBJ databases">
        <title>Genome analysis of coral dinoflagellate symbionts highlights evolutionary adaptations to a symbiotic lifestyle.</title>
        <authorList>
            <person name="Aranda M."/>
            <person name="Li Y."/>
            <person name="Liew Y.J."/>
            <person name="Baumgarten S."/>
            <person name="Simakov O."/>
            <person name="Wilson M."/>
            <person name="Piel J."/>
            <person name="Ashoor H."/>
            <person name="Bougouffa S."/>
            <person name="Bajic V.B."/>
            <person name="Ryu T."/>
            <person name="Ravasi T."/>
            <person name="Bayer T."/>
            <person name="Micklem G."/>
            <person name="Kim H."/>
            <person name="Bhak J."/>
            <person name="Lajeunesse T.C."/>
            <person name="Voolstra C.R."/>
        </authorList>
    </citation>
    <scope>NUCLEOTIDE SEQUENCE [LARGE SCALE GENOMIC DNA]</scope>
    <source>
        <strain evidence="2 3">CCMP2467</strain>
    </source>
</reference>
<keyword evidence="3" id="KW-1185">Reference proteome</keyword>
<dbReference type="EMBL" id="LSRX01000124">
    <property type="protein sequence ID" value="OLQ08097.1"/>
    <property type="molecule type" value="Genomic_DNA"/>
</dbReference>
<protein>
    <submittedName>
        <fullName evidence="2">Uncharacterized protein</fullName>
    </submittedName>
</protein>
<feature type="region of interest" description="Disordered" evidence="1">
    <location>
        <begin position="249"/>
        <end position="283"/>
    </location>
</feature>
<name>A0A1Q9EL30_SYMMI</name>
<evidence type="ECO:0000313" key="2">
    <source>
        <dbReference type="EMBL" id="OLQ08097.1"/>
    </source>
</evidence>
<dbReference type="AlphaFoldDB" id="A0A1Q9EL30"/>
<dbReference type="OrthoDB" id="408888at2759"/>
<gene>
    <name evidence="2" type="ORF">AK812_SmicGene8394</name>
</gene>
<evidence type="ECO:0000313" key="3">
    <source>
        <dbReference type="Proteomes" id="UP000186817"/>
    </source>
</evidence>
<dbReference type="OMA" id="TITRPCE"/>
<organism evidence="2 3">
    <name type="scientific">Symbiodinium microadriaticum</name>
    <name type="common">Dinoflagellate</name>
    <name type="synonym">Zooxanthella microadriatica</name>
    <dbReference type="NCBI Taxonomy" id="2951"/>
    <lineage>
        <taxon>Eukaryota</taxon>
        <taxon>Sar</taxon>
        <taxon>Alveolata</taxon>
        <taxon>Dinophyceae</taxon>
        <taxon>Suessiales</taxon>
        <taxon>Symbiodiniaceae</taxon>
        <taxon>Symbiodinium</taxon>
    </lineage>
</organism>
<sequence length="552" mass="60148">MSLARQILHTITRPCEPCAEHQCGPEMATSSPAITLQKIAGDCIKSVRSIVPPENEEEAIDLIVNIWSTLAAQMSHSLKVGKSMSLMPLGVLFNRSASKQLEPQLAISELFLLQYGISMKPGDQGQPGPSTKAAYGEIAAAVHVADKAIIPNVINAVLHRFGEMCAQHALVQVDFAPLGELKCEHQRLEFVSSSVQAKEMAPSTEPGKTVKSLMQRRGRKPDPLPSEGPPMVPGIAVTIRAEEDSLNIPSDALKSGWTGRSAPGQAPSPRRPQGLSPAAHGTQSLESKSNLELFVKSHPAKAIDFPPLLDEFSRTLAAPYGEDLQHGSSSGRIASHLSPLAGMLVWSHEAKCLKWRVKKLPKKDSKGQNPEFAPSDVLERTFENSQILPGSPLDLELKEAVLSRRVFYGTLLRYNYYIEDGIADSAVAPINPEWVENVGFLVEAERLFKDLPVEVTRQITSDVTVEMKAGYERACKRAIADYIFKDPATRERALVPFLPTPIPDWGTVPFEGIEGTVGGPPAEWRDGIEESRNSVAGDCLHETSGRARCAER</sequence>
<proteinExistence type="predicted"/>